<feature type="compositionally biased region" description="Basic residues" evidence="1">
    <location>
        <begin position="117"/>
        <end position="126"/>
    </location>
</feature>
<reference evidence="2" key="1">
    <citation type="journal article" date="2020" name="Stud. Mycol.">
        <title>101 Dothideomycetes genomes: a test case for predicting lifestyles and emergence of pathogens.</title>
        <authorList>
            <person name="Haridas S."/>
            <person name="Albert R."/>
            <person name="Binder M."/>
            <person name="Bloem J."/>
            <person name="Labutti K."/>
            <person name="Salamov A."/>
            <person name="Andreopoulos B."/>
            <person name="Baker S."/>
            <person name="Barry K."/>
            <person name="Bills G."/>
            <person name="Bluhm B."/>
            <person name="Cannon C."/>
            <person name="Castanera R."/>
            <person name="Culley D."/>
            <person name="Daum C."/>
            <person name="Ezra D."/>
            <person name="Gonzalez J."/>
            <person name="Henrissat B."/>
            <person name="Kuo A."/>
            <person name="Liang C."/>
            <person name="Lipzen A."/>
            <person name="Lutzoni F."/>
            <person name="Magnuson J."/>
            <person name="Mondo S."/>
            <person name="Nolan M."/>
            <person name="Ohm R."/>
            <person name="Pangilinan J."/>
            <person name="Park H.-J."/>
            <person name="Ramirez L."/>
            <person name="Alfaro M."/>
            <person name="Sun H."/>
            <person name="Tritt A."/>
            <person name="Yoshinaga Y."/>
            <person name="Zwiers L.-H."/>
            <person name="Turgeon B."/>
            <person name="Goodwin S."/>
            <person name="Spatafora J."/>
            <person name="Crous P."/>
            <person name="Grigoriev I."/>
        </authorList>
    </citation>
    <scope>NUCLEOTIDE SEQUENCE</scope>
    <source>
        <strain evidence="2">CBS 161.51</strain>
    </source>
</reference>
<dbReference type="EMBL" id="ML976042">
    <property type="protein sequence ID" value="KAF1941795.1"/>
    <property type="molecule type" value="Genomic_DNA"/>
</dbReference>
<gene>
    <name evidence="2" type="ORF">EJ02DRAFT_189291</name>
</gene>
<feature type="region of interest" description="Disordered" evidence="1">
    <location>
        <begin position="112"/>
        <end position="132"/>
    </location>
</feature>
<name>A0A6A5SMB4_9PLEO</name>
<keyword evidence="3" id="KW-1185">Reference proteome</keyword>
<proteinExistence type="predicted"/>
<evidence type="ECO:0000313" key="3">
    <source>
        <dbReference type="Proteomes" id="UP000800038"/>
    </source>
</evidence>
<protein>
    <submittedName>
        <fullName evidence="2">Uncharacterized protein</fullName>
    </submittedName>
</protein>
<dbReference type="AlphaFoldDB" id="A0A6A5SMB4"/>
<organism evidence="2 3">
    <name type="scientific">Clathrospora elynae</name>
    <dbReference type="NCBI Taxonomy" id="706981"/>
    <lineage>
        <taxon>Eukaryota</taxon>
        <taxon>Fungi</taxon>
        <taxon>Dikarya</taxon>
        <taxon>Ascomycota</taxon>
        <taxon>Pezizomycotina</taxon>
        <taxon>Dothideomycetes</taxon>
        <taxon>Pleosporomycetidae</taxon>
        <taxon>Pleosporales</taxon>
        <taxon>Diademaceae</taxon>
        <taxon>Clathrospora</taxon>
    </lineage>
</organism>
<dbReference type="Proteomes" id="UP000800038">
    <property type="component" value="Unassembled WGS sequence"/>
</dbReference>
<accession>A0A6A5SMB4</accession>
<sequence length="159" mass="18024">MIASALSNSASPYSGPWKKFRTRTLVRFISISDQPKHATRVDLSREKCLTWPWDNQHHVHGLACTARTRKFAVTRHHEVAKQPVLDPPKLLHLLSSEWVSSNCATHRALDSSPKQLPAHRHRHRPGGCKSAGKRLASAVLRWYLRERPSTSRATVRSVT</sequence>
<evidence type="ECO:0000256" key="1">
    <source>
        <dbReference type="SAM" id="MobiDB-lite"/>
    </source>
</evidence>
<evidence type="ECO:0000313" key="2">
    <source>
        <dbReference type="EMBL" id="KAF1941795.1"/>
    </source>
</evidence>